<organism evidence="1 2">
    <name type="scientific">Stylosanthes scabra</name>
    <dbReference type="NCBI Taxonomy" id="79078"/>
    <lineage>
        <taxon>Eukaryota</taxon>
        <taxon>Viridiplantae</taxon>
        <taxon>Streptophyta</taxon>
        <taxon>Embryophyta</taxon>
        <taxon>Tracheophyta</taxon>
        <taxon>Spermatophyta</taxon>
        <taxon>Magnoliopsida</taxon>
        <taxon>eudicotyledons</taxon>
        <taxon>Gunneridae</taxon>
        <taxon>Pentapetalae</taxon>
        <taxon>rosids</taxon>
        <taxon>fabids</taxon>
        <taxon>Fabales</taxon>
        <taxon>Fabaceae</taxon>
        <taxon>Papilionoideae</taxon>
        <taxon>50 kb inversion clade</taxon>
        <taxon>dalbergioids sensu lato</taxon>
        <taxon>Dalbergieae</taxon>
        <taxon>Pterocarpus clade</taxon>
        <taxon>Stylosanthes</taxon>
    </lineage>
</organism>
<sequence length="92" mass="10848">TAQHEAKSHEVRVCSGRREVPRIYANTKRYRSKPRQVCSHLEHEESHMFERGLTVEWQTGRFIKVLGRVCIEVAALVRYLEKEKTVPMDNRV</sequence>
<feature type="non-terminal residue" evidence="1">
    <location>
        <position position="1"/>
    </location>
</feature>
<dbReference type="Proteomes" id="UP001341840">
    <property type="component" value="Unassembled WGS sequence"/>
</dbReference>
<dbReference type="EMBL" id="JASCZI010248275">
    <property type="protein sequence ID" value="MED6215187.1"/>
    <property type="molecule type" value="Genomic_DNA"/>
</dbReference>
<keyword evidence="2" id="KW-1185">Reference proteome</keyword>
<accession>A0ABU6YXV4</accession>
<evidence type="ECO:0000313" key="2">
    <source>
        <dbReference type="Proteomes" id="UP001341840"/>
    </source>
</evidence>
<reference evidence="1 2" key="1">
    <citation type="journal article" date="2023" name="Plants (Basel)">
        <title>Bridging the Gap: Combining Genomics and Transcriptomics Approaches to Understand Stylosanthes scabra, an Orphan Legume from the Brazilian Caatinga.</title>
        <authorList>
            <person name="Ferreira-Neto J.R.C."/>
            <person name="da Silva M.D."/>
            <person name="Binneck E."/>
            <person name="de Melo N.F."/>
            <person name="da Silva R.H."/>
            <person name="de Melo A.L.T.M."/>
            <person name="Pandolfi V."/>
            <person name="Bustamante F.O."/>
            <person name="Brasileiro-Vidal A.C."/>
            <person name="Benko-Iseppon A.M."/>
        </authorList>
    </citation>
    <scope>NUCLEOTIDE SEQUENCE [LARGE SCALE GENOMIC DNA]</scope>
    <source>
        <tissue evidence="1">Leaves</tissue>
    </source>
</reference>
<proteinExistence type="predicted"/>
<protein>
    <submittedName>
        <fullName evidence="1">Uncharacterized protein</fullName>
    </submittedName>
</protein>
<comment type="caution">
    <text evidence="1">The sequence shown here is derived from an EMBL/GenBank/DDBJ whole genome shotgun (WGS) entry which is preliminary data.</text>
</comment>
<gene>
    <name evidence="1" type="ORF">PIB30_110913</name>
</gene>
<name>A0ABU6YXV4_9FABA</name>
<evidence type="ECO:0000313" key="1">
    <source>
        <dbReference type="EMBL" id="MED6215187.1"/>
    </source>
</evidence>